<accession>A0A0K9G7T3</accession>
<proteinExistence type="predicted"/>
<evidence type="ECO:0000313" key="1">
    <source>
        <dbReference type="EMBL" id="KMY42708.1"/>
    </source>
</evidence>
<dbReference type="PATRIC" id="fig|1679170.3.peg.5357"/>
<reference evidence="2" key="1">
    <citation type="submission" date="2015-07" db="EMBL/GenBank/DDBJ databases">
        <title>Genome sequencing project for genomic taxonomy and phylogenomics of Bacillus-like bacteria.</title>
        <authorList>
            <person name="Liu B."/>
            <person name="Wang J."/>
            <person name="Zhu Y."/>
            <person name="Liu G."/>
            <person name="Chen Q."/>
            <person name="Chen Z."/>
            <person name="Lan J."/>
            <person name="Che J."/>
            <person name="Ge C."/>
            <person name="Shi H."/>
            <person name="Pan Z."/>
            <person name="Liu X."/>
        </authorList>
    </citation>
    <scope>NUCLEOTIDE SEQUENCE [LARGE SCALE GENOMIC DNA]</scope>
    <source>
        <strain evidence="2">FJAT-27997</strain>
    </source>
</reference>
<dbReference type="AlphaFoldDB" id="A0A0K9G7T3"/>
<sequence length="71" mass="8513">MFDAYIYMIKDYFPLLFEAMASSTNELVKILHRLYQLLKKNGRKCYRYKKKTVFDILGVVYEKTVKHKQAA</sequence>
<evidence type="ECO:0000313" key="2">
    <source>
        <dbReference type="Proteomes" id="UP000037146"/>
    </source>
</evidence>
<comment type="caution">
    <text evidence="1">The sequence shown here is derived from an EMBL/GenBank/DDBJ whole genome shotgun (WGS) entry which is preliminary data.</text>
</comment>
<evidence type="ECO:0008006" key="3">
    <source>
        <dbReference type="Google" id="ProtNLM"/>
    </source>
</evidence>
<dbReference type="EMBL" id="LFZW01000002">
    <property type="protein sequence ID" value="KMY42708.1"/>
    <property type="molecule type" value="Genomic_DNA"/>
</dbReference>
<name>A0A0K9G7T3_9BACI</name>
<organism evidence="1 2">
    <name type="scientific">Peribacillus loiseleuriae</name>
    <dbReference type="NCBI Taxonomy" id="1679170"/>
    <lineage>
        <taxon>Bacteria</taxon>
        <taxon>Bacillati</taxon>
        <taxon>Bacillota</taxon>
        <taxon>Bacilli</taxon>
        <taxon>Bacillales</taxon>
        <taxon>Bacillaceae</taxon>
        <taxon>Peribacillus</taxon>
    </lineage>
</organism>
<keyword evidence="2" id="KW-1185">Reference proteome</keyword>
<dbReference type="Proteomes" id="UP000037146">
    <property type="component" value="Unassembled WGS sequence"/>
</dbReference>
<protein>
    <recommendedName>
        <fullName evidence="3">Transposase</fullName>
    </recommendedName>
</protein>
<gene>
    <name evidence="1" type="ORF">AC625_23900</name>
</gene>